<keyword evidence="2" id="KW-0238">DNA-binding</keyword>
<evidence type="ECO:0000313" key="6">
    <source>
        <dbReference type="Proteomes" id="UP000641588"/>
    </source>
</evidence>
<evidence type="ECO:0000313" key="5">
    <source>
        <dbReference type="EMBL" id="NOU95642.1"/>
    </source>
</evidence>
<dbReference type="SMART" id="SM00347">
    <property type="entry name" value="HTH_MARR"/>
    <property type="match status" value="1"/>
</dbReference>
<keyword evidence="3" id="KW-0804">Transcription</keyword>
<comment type="caution">
    <text evidence="5">The sequence shown here is derived from an EMBL/GenBank/DDBJ whole genome shotgun (WGS) entry which is preliminary data.</text>
</comment>
<dbReference type="EMBL" id="WHOD01000073">
    <property type="protein sequence ID" value="NOU95642.1"/>
    <property type="molecule type" value="Genomic_DNA"/>
</dbReference>
<sequence length="158" mass="18147">MVGFDHCDVIRGKCVLDDLNKYAFRIRTAMNKIQREINIKMQSQFGLELTRPQLYVLKLISDEEPCKMTDLAKGLGVNASTISTMINRLVQDGLISREYGSSDRRNVFVSITQRGNDVLKQHLQNYSEVLQQYLSHLEPKELETFVRNFEKIASISSC</sequence>
<dbReference type="AlphaFoldDB" id="A0A972GXL2"/>
<gene>
    <name evidence="5" type="ORF">GC093_20765</name>
</gene>
<dbReference type="InterPro" id="IPR023187">
    <property type="entry name" value="Tscrpt_reg_MarR-type_CS"/>
</dbReference>
<dbReference type="InterPro" id="IPR036388">
    <property type="entry name" value="WH-like_DNA-bd_sf"/>
</dbReference>
<dbReference type="PANTHER" id="PTHR42756">
    <property type="entry name" value="TRANSCRIPTIONAL REGULATOR, MARR"/>
    <property type="match status" value="1"/>
</dbReference>
<dbReference type="PANTHER" id="PTHR42756:SF1">
    <property type="entry name" value="TRANSCRIPTIONAL REPRESSOR OF EMRAB OPERON"/>
    <property type="match status" value="1"/>
</dbReference>
<dbReference type="PROSITE" id="PS50995">
    <property type="entry name" value="HTH_MARR_2"/>
    <property type="match status" value="1"/>
</dbReference>
<dbReference type="PRINTS" id="PR00598">
    <property type="entry name" value="HTHMARR"/>
</dbReference>
<dbReference type="SUPFAM" id="SSF46785">
    <property type="entry name" value="Winged helix' DNA-binding domain"/>
    <property type="match status" value="1"/>
</dbReference>
<proteinExistence type="predicted"/>
<dbReference type="GO" id="GO:0003700">
    <property type="term" value="F:DNA-binding transcription factor activity"/>
    <property type="evidence" value="ECO:0007669"/>
    <property type="project" value="InterPro"/>
</dbReference>
<keyword evidence="1" id="KW-0805">Transcription regulation</keyword>
<name>A0A972GXL2_9BACL</name>
<dbReference type="GO" id="GO:0003677">
    <property type="term" value="F:DNA binding"/>
    <property type="evidence" value="ECO:0007669"/>
    <property type="project" value="UniProtKB-KW"/>
</dbReference>
<evidence type="ECO:0000256" key="2">
    <source>
        <dbReference type="ARBA" id="ARBA00023125"/>
    </source>
</evidence>
<dbReference type="Gene3D" id="1.10.10.10">
    <property type="entry name" value="Winged helix-like DNA-binding domain superfamily/Winged helix DNA-binding domain"/>
    <property type="match status" value="1"/>
</dbReference>
<accession>A0A972GXL2</accession>
<keyword evidence="6" id="KW-1185">Reference proteome</keyword>
<evidence type="ECO:0000259" key="4">
    <source>
        <dbReference type="PROSITE" id="PS50995"/>
    </source>
</evidence>
<feature type="domain" description="HTH marR-type" evidence="4">
    <location>
        <begin position="16"/>
        <end position="154"/>
    </location>
</feature>
<reference evidence="5" key="1">
    <citation type="submission" date="2019-10" db="EMBL/GenBank/DDBJ databases">
        <title>Description of Paenibacillus glebae sp. nov.</title>
        <authorList>
            <person name="Carlier A."/>
            <person name="Qi S."/>
        </authorList>
    </citation>
    <scope>NUCLEOTIDE SEQUENCE</scope>
    <source>
        <strain evidence="5">LMG 31456</strain>
    </source>
</reference>
<dbReference type="PROSITE" id="PS01117">
    <property type="entry name" value="HTH_MARR_1"/>
    <property type="match status" value="1"/>
</dbReference>
<organism evidence="5 6">
    <name type="scientific">Paenibacillus foliorum</name>
    <dbReference type="NCBI Taxonomy" id="2654974"/>
    <lineage>
        <taxon>Bacteria</taxon>
        <taxon>Bacillati</taxon>
        <taxon>Bacillota</taxon>
        <taxon>Bacilli</taxon>
        <taxon>Bacillales</taxon>
        <taxon>Paenibacillaceae</taxon>
        <taxon>Paenibacillus</taxon>
    </lineage>
</organism>
<dbReference type="Proteomes" id="UP000641588">
    <property type="component" value="Unassembled WGS sequence"/>
</dbReference>
<protein>
    <submittedName>
        <fullName evidence="5">MarR family transcriptional regulator</fullName>
    </submittedName>
</protein>
<dbReference type="InterPro" id="IPR000835">
    <property type="entry name" value="HTH_MarR-typ"/>
</dbReference>
<evidence type="ECO:0000256" key="1">
    <source>
        <dbReference type="ARBA" id="ARBA00023015"/>
    </source>
</evidence>
<dbReference type="Pfam" id="PF01047">
    <property type="entry name" value="MarR"/>
    <property type="match status" value="1"/>
</dbReference>
<evidence type="ECO:0000256" key="3">
    <source>
        <dbReference type="ARBA" id="ARBA00023163"/>
    </source>
</evidence>
<dbReference type="InterPro" id="IPR036390">
    <property type="entry name" value="WH_DNA-bd_sf"/>
</dbReference>